<dbReference type="SUPFAM" id="SSF55154">
    <property type="entry name" value="CYTH-like phosphatases"/>
    <property type="match status" value="1"/>
</dbReference>
<proteinExistence type="predicted"/>
<dbReference type="CDD" id="cd07374">
    <property type="entry name" value="CYTH-like_Pase"/>
    <property type="match status" value="1"/>
</dbReference>
<dbReference type="InterPro" id="IPR033469">
    <property type="entry name" value="CYTH-like_dom_sf"/>
</dbReference>
<gene>
    <name evidence="2" type="ORF">TEA_012335</name>
</gene>
<sequence>MLRRKPSKIEVKVEDKEEIEEARRRPTAASATVKLRLADSAAHQNLVSVLSPFHRQTHHQYNSFFDGAASELSSRGAVLRLRFYDHDARCVVCLKAKSVLVDGVSRVEGEEEEMDPLLGRDCVTDPSKLASVDSRIMKRVRDEFGVVGGGGGGGFVCLGGFRNVRGVYDWNGLKLEVDQTLYDFGTCYEIECESADPDKGKNLIEEFLKDNGIHYSYSEASKFAIFRSGKLPQ</sequence>
<dbReference type="PANTHER" id="PTHR34948:SF2">
    <property type="entry name" value="TRIPHOSPHATE TUNNEL METALLOENZYME 3"/>
    <property type="match status" value="1"/>
</dbReference>
<evidence type="ECO:0000259" key="1">
    <source>
        <dbReference type="Pfam" id="PF01928"/>
    </source>
</evidence>
<dbReference type="Gene3D" id="2.40.320.10">
    <property type="entry name" value="Hypothetical Protein Pfu-838710-001"/>
    <property type="match status" value="1"/>
</dbReference>
<dbReference type="STRING" id="542762.A0A4S4E3X1"/>
<reference evidence="2 3" key="1">
    <citation type="journal article" date="2018" name="Proc. Natl. Acad. Sci. U.S.A.">
        <title>Draft genome sequence of Camellia sinensis var. sinensis provides insights into the evolution of the tea genome and tea quality.</title>
        <authorList>
            <person name="Wei C."/>
            <person name="Yang H."/>
            <person name="Wang S."/>
            <person name="Zhao J."/>
            <person name="Liu C."/>
            <person name="Gao L."/>
            <person name="Xia E."/>
            <person name="Lu Y."/>
            <person name="Tai Y."/>
            <person name="She G."/>
            <person name="Sun J."/>
            <person name="Cao H."/>
            <person name="Tong W."/>
            <person name="Gao Q."/>
            <person name="Li Y."/>
            <person name="Deng W."/>
            <person name="Jiang X."/>
            <person name="Wang W."/>
            <person name="Chen Q."/>
            <person name="Zhang S."/>
            <person name="Li H."/>
            <person name="Wu J."/>
            <person name="Wang P."/>
            <person name="Li P."/>
            <person name="Shi C."/>
            <person name="Zheng F."/>
            <person name="Jian J."/>
            <person name="Huang B."/>
            <person name="Shan D."/>
            <person name="Shi M."/>
            <person name="Fang C."/>
            <person name="Yue Y."/>
            <person name="Li F."/>
            <person name="Li D."/>
            <person name="Wei S."/>
            <person name="Han B."/>
            <person name="Jiang C."/>
            <person name="Yin Y."/>
            <person name="Xia T."/>
            <person name="Zhang Z."/>
            <person name="Bennetzen J.L."/>
            <person name="Zhao S."/>
            <person name="Wan X."/>
        </authorList>
    </citation>
    <scope>NUCLEOTIDE SEQUENCE [LARGE SCALE GENOMIC DNA]</scope>
    <source>
        <strain evidence="3">cv. Shuchazao</strain>
        <tissue evidence="2">Leaf</tissue>
    </source>
</reference>
<comment type="caution">
    <text evidence="2">The sequence shown here is derived from an EMBL/GenBank/DDBJ whole genome shotgun (WGS) entry which is preliminary data.</text>
</comment>
<protein>
    <recommendedName>
        <fullName evidence="1">CYTH domain-containing protein</fullName>
    </recommendedName>
</protein>
<organism evidence="2 3">
    <name type="scientific">Camellia sinensis var. sinensis</name>
    <name type="common">China tea</name>
    <dbReference type="NCBI Taxonomy" id="542762"/>
    <lineage>
        <taxon>Eukaryota</taxon>
        <taxon>Viridiplantae</taxon>
        <taxon>Streptophyta</taxon>
        <taxon>Embryophyta</taxon>
        <taxon>Tracheophyta</taxon>
        <taxon>Spermatophyta</taxon>
        <taxon>Magnoliopsida</taxon>
        <taxon>eudicotyledons</taxon>
        <taxon>Gunneridae</taxon>
        <taxon>Pentapetalae</taxon>
        <taxon>asterids</taxon>
        <taxon>Ericales</taxon>
        <taxon>Theaceae</taxon>
        <taxon>Camellia</taxon>
    </lineage>
</organism>
<accession>A0A4S4E3X1</accession>
<feature type="domain" description="CYTH" evidence="1">
    <location>
        <begin position="33"/>
        <end position="216"/>
    </location>
</feature>
<name>A0A4S4E3X1_CAMSN</name>
<evidence type="ECO:0000313" key="2">
    <source>
        <dbReference type="EMBL" id="THG10588.1"/>
    </source>
</evidence>
<dbReference type="EMBL" id="SDRB02007809">
    <property type="protein sequence ID" value="THG10588.1"/>
    <property type="molecule type" value="Genomic_DNA"/>
</dbReference>
<dbReference type="Proteomes" id="UP000306102">
    <property type="component" value="Unassembled WGS sequence"/>
</dbReference>
<evidence type="ECO:0000313" key="3">
    <source>
        <dbReference type="Proteomes" id="UP000306102"/>
    </source>
</evidence>
<dbReference type="AlphaFoldDB" id="A0A4S4E3X1"/>
<keyword evidence="3" id="KW-1185">Reference proteome</keyword>
<dbReference type="Pfam" id="PF01928">
    <property type="entry name" value="CYTH"/>
    <property type="match status" value="1"/>
</dbReference>
<dbReference type="GO" id="GO:0016462">
    <property type="term" value="F:pyrophosphatase activity"/>
    <property type="evidence" value="ECO:0007669"/>
    <property type="project" value="UniProtKB-ARBA"/>
</dbReference>
<dbReference type="PANTHER" id="PTHR34948">
    <property type="entry name" value="OS08G0299200 PROTEIN"/>
    <property type="match status" value="1"/>
</dbReference>
<dbReference type="InterPro" id="IPR023577">
    <property type="entry name" value="CYTH_domain"/>
</dbReference>